<dbReference type="PROSITE" id="PS51449">
    <property type="entry name" value="MTTASE_N"/>
    <property type="match status" value="1"/>
</dbReference>
<dbReference type="SFLD" id="SFLDG01082">
    <property type="entry name" value="B12-binding_domain_containing"/>
    <property type="match status" value="1"/>
</dbReference>
<dbReference type="GO" id="GO:0005829">
    <property type="term" value="C:cytosol"/>
    <property type="evidence" value="ECO:0007669"/>
    <property type="project" value="TreeGrafter"/>
</dbReference>
<dbReference type="PROSITE" id="PS51918">
    <property type="entry name" value="RADICAL_SAM"/>
    <property type="match status" value="1"/>
</dbReference>
<dbReference type="EMBL" id="UINC01007046">
    <property type="protein sequence ID" value="SVA31118.1"/>
    <property type="molecule type" value="Genomic_DNA"/>
</dbReference>
<dbReference type="Pfam" id="PF18693">
    <property type="entry name" value="TRAM_2"/>
    <property type="match status" value="1"/>
</dbReference>
<dbReference type="GO" id="GO:0006400">
    <property type="term" value="P:tRNA modification"/>
    <property type="evidence" value="ECO:0007669"/>
    <property type="project" value="InterPro"/>
</dbReference>
<keyword evidence="2" id="KW-0004">4Fe-4S</keyword>
<keyword evidence="6" id="KW-0408">Iron</keyword>
<name>A0A381UU10_9ZZZZ</name>
<dbReference type="NCBIfam" id="TIGR01125">
    <property type="entry name" value="30S ribosomal protein S12 methylthiotransferase RimO"/>
    <property type="match status" value="1"/>
</dbReference>
<dbReference type="NCBIfam" id="TIGR00089">
    <property type="entry name" value="MiaB/RimO family radical SAM methylthiotransferase"/>
    <property type="match status" value="1"/>
</dbReference>
<dbReference type="GO" id="GO:0035599">
    <property type="term" value="F:aspartic acid methylthiotransferase activity"/>
    <property type="evidence" value="ECO:0007669"/>
    <property type="project" value="TreeGrafter"/>
</dbReference>
<keyword evidence="3" id="KW-0963">Cytoplasm</keyword>
<gene>
    <name evidence="10" type="ORF">METZ01_LOCUS83972</name>
</gene>
<evidence type="ECO:0000256" key="3">
    <source>
        <dbReference type="ARBA" id="ARBA00022490"/>
    </source>
</evidence>
<dbReference type="SMART" id="SM00729">
    <property type="entry name" value="Elp3"/>
    <property type="match status" value="1"/>
</dbReference>
<evidence type="ECO:0000256" key="7">
    <source>
        <dbReference type="ARBA" id="ARBA00023014"/>
    </source>
</evidence>
<dbReference type="Gene3D" id="3.40.50.12160">
    <property type="entry name" value="Methylthiotransferase, N-terminal domain"/>
    <property type="match status" value="1"/>
</dbReference>
<dbReference type="AlphaFoldDB" id="A0A381UU10"/>
<evidence type="ECO:0000256" key="2">
    <source>
        <dbReference type="ARBA" id="ARBA00022485"/>
    </source>
</evidence>
<feature type="domain" description="Radical SAM core" evidence="9">
    <location>
        <begin position="132"/>
        <end position="357"/>
    </location>
</feature>
<dbReference type="GO" id="GO:0046872">
    <property type="term" value="F:metal ion binding"/>
    <property type="evidence" value="ECO:0007669"/>
    <property type="project" value="UniProtKB-KW"/>
</dbReference>
<dbReference type="InterPro" id="IPR005840">
    <property type="entry name" value="Ribosomal_uS12_MeSTrfase_RimO"/>
</dbReference>
<dbReference type="PANTHER" id="PTHR43837:SF1">
    <property type="entry name" value="RIBOSOMAL PROTEIN US12 METHYLTHIOTRANSFERASE RIMO"/>
    <property type="match status" value="1"/>
</dbReference>
<dbReference type="InterPro" id="IPR013848">
    <property type="entry name" value="Methylthiotransferase_N"/>
</dbReference>
<dbReference type="InterPro" id="IPR007197">
    <property type="entry name" value="rSAM"/>
</dbReference>
<proteinExistence type="inferred from homology"/>
<dbReference type="InterPro" id="IPR005839">
    <property type="entry name" value="Methylthiotransferase"/>
</dbReference>
<dbReference type="SFLD" id="SFLDG01061">
    <property type="entry name" value="methylthiotransferase"/>
    <property type="match status" value="1"/>
</dbReference>
<dbReference type="InterPro" id="IPR006638">
    <property type="entry name" value="Elp3/MiaA/NifB-like_rSAM"/>
</dbReference>
<protein>
    <submittedName>
        <fullName evidence="10">Uncharacterized protein</fullName>
    </submittedName>
</protein>
<keyword evidence="4" id="KW-0949">S-adenosyl-L-methionine</keyword>
<dbReference type="Pfam" id="PF04055">
    <property type="entry name" value="Radical_SAM"/>
    <property type="match status" value="1"/>
</dbReference>
<evidence type="ECO:0000259" key="9">
    <source>
        <dbReference type="PROSITE" id="PS51918"/>
    </source>
</evidence>
<evidence type="ECO:0000256" key="4">
    <source>
        <dbReference type="ARBA" id="ARBA00022691"/>
    </source>
</evidence>
<dbReference type="InterPro" id="IPR058240">
    <property type="entry name" value="rSAM_sf"/>
</dbReference>
<evidence type="ECO:0000256" key="6">
    <source>
        <dbReference type="ARBA" id="ARBA00023004"/>
    </source>
</evidence>
<reference evidence="10" key="1">
    <citation type="submission" date="2018-05" db="EMBL/GenBank/DDBJ databases">
        <authorList>
            <person name="Lanie J.A."/>
            <person name="Ng W.-L."/>
            <person name="Kazmierczak K.M."/>
            <person name="Andrzejewski T.M."/>
            <person name="Davidsen T.M."/>
            <person name="Wayne K.J."/>
            <person name="Tettelin H."/>
            <person name="Glass J.I."/>
            <person name="Rusch D."/>
            <person name="Podicherti R."/>
            <person name="Tsui H.-C.T."/>
            <person name="Winkler M.E."/>
        </authorList>
    </citation>
    <scope>NUCLEOTIDE SEQUENCE</scope>
</reference>
<evidence type="ECO:0000313" key="10">
    <source>
        <dbReference type="EMBL" id="SVA31118.1"/>
    </source>
</evidence>
<sequence length="416" mass="45241">MGAGTYHLVTLGCPKNQVDSDKLEGTLAADGLTPVGEAAEADLIVVNTCAFIDEARRESIETVLALADERREDARLVVTGCLAERYGDDLDAALPEVDKVAGFGVPVTLGRRPEVDEPRIPSFDLLNLPRPPSSRPWAYVKVAEGCDRSCGFCAIPSFRGPQRSRSVGSILAEVDELDVREIVLVAQDLASFGRDQGVGERSIVPLVAKVAERVDRVRLLYLYPSDLTDGLINAVLDTGVAYFDLSLQHVSRPLLRRMRRWGDGDRYRERIASIRATRPDAVFRSNFIVGYPGETEADHDALLAFVEEIGVDWCGFFEYSEEEGTYAAGLDGTVPKGLVAERLSELGELQDGITSRRRDDLIGREVEVLVDEPGVGRTWREAPEIDGVVVVPMDLPVGGFSTVTVTGALGPDLEAA</sequence>
<accession>A0A381UU10</accession>
<feature type="domain" description="MTTase N-terminal" evidence="8">
    <location>
        <begin position="4"/>
        <end position="121"/>
    </location>
</feature>
<evidence type="ECO:0000256" key="1">
    <source>
        <dbReference type="ARBA" id="ARBA00001966"/>
    </source>
</evidence>
<dbReference type="InterPro" id="IPR038135">
    <property type="entry name" value="Methylthiotransferase_N_sf"/>
</dbReference>
<evidence type="ECO:0000259" key="8">
    <source>
        <dbReference type="PROSITE" id="PS51449"/>
    </source>
</evidence>
<comment type="cofactor">
    <cofactor evidence="1">
        <name>[4Fe-4S] cluster</name>
        <dbReference type="ChEBI" id="CHEBI:49883"/>
    </cofactor>
</comment>
<dbReference type="Gene3D" id="2.40.50.140">
    <property type="entry name" value="Nucleic acid-binding proteins"/>
    <property type="match status" value="1"/>
</dbReference>
<dbReference type="InterPro" id="IPR002792">
    <property type="entry name" value="TRAM_dom"/>
</dbReference>
<dbReference type="GO" id="GO:0051539">
    <property type="term" value="F:4 iron, 4 sulfur cluster binding"/>
    <property type="evidence" value="ECO:0007669"/>
    <property type="project" value="UniProtKB-KW"/>
</dbReference>
<dbReference type="Pfam" id="PF00919">
    <property type="entry name" value="UPF0004"/>
    <property type="match status" value="1"/>
</dbReference>
<evidence type="ECO:0000256" key="5">
    <source>
        <dbReference type="ARBA" id="ARBA00022723"/>
    </source>
</evidence>
<keyword evidence="7" id="KW-0411">Iron-sulfur</keyword>
<dbReference type="InterPro" id="IPR023404">
    <property type="entry name" value="rSAM_horseshoe"/>
</dbReference>
<dbReference type="SFLD" id="SFLDS00029">
    <property type="entry name" value="Radical_SAM"/>
    <property type="match status" value="1"/>
</dbReference>
<dbReference type="CDD" id="cd01335">
    <property type="entry name" value="Radical_SAM"/>
    <property type="match status" value="1"/>
</dbReference>
<dbReference type="SUPFAM" id="SSF102114">
    <property type="entry name" value="Radical SAM enzymes"/>
    <property type="match status" value="1"/>
</dbReference>
<dbReference type="InterPro" id="IPR012340">
    <property type="entry name" value="NA-bd_OB-fold"/>
</dbReference>
<keyword evidence="5" id="KW-0479">Metal-binding</keyword>
<dbReference type="PANTHER" id="PTHR43837">
    <property type="entry name" value="RIBOSOMAL PROTEIN S12 METHYLTHIOTRANSFERASE RIMO"/>
    <property type="match status" value="1"/>
</dbReference>
<dbReference type="HAMAP" id="MF_01865">
    <property type="entry name" value="MTTase_RimO"/>
    <property type="match status" value="1"/>
</dbReference>
<dbReference type="Gene3D" id="3.80.30.20">
    <property type="entry name" value="tm_1862 like domain"/>
    <property type="match status" value="1"/>
</dbReference>
<organism evidence="10">
    <name type="scientific">marine metagenome</name>
    <dbReference type="NCBI Taxonomy" id="408172"/>
    <lineage>
        <taxon>unclassified sequences</taxon>
        <taxon>metagenomes</taxon>
        <taxon>ecological metagenomes</taxon>
    </lineage>
</organism>